<keyword evidence="1" id="KW-0732">Signal</keyword>
<organism evidence="2 3">
    <name type="scientific">Lysobacter enzymogenes</name>
    <dbReference type="NCBI Taxonomy" id="69"/>
    <lineage>
        <taxon>Bacteria</taxon>
        <taxon>Pseudomonadati</taxon>
        <taxon>Pseudomonadota</taxon>
        <taxon>Gammaproteobacteria</taxon>
        <taxon>Lysobacterales</taxon>
        <taxon>Lysobacteraceae</taxon>
        <taxon>Lysobacter</taxon>
    </lineage>
</organism>
<accession>A0A3N2RF52</accession>
<dbReference type="RefSeq" id="WP_123648245.1">
    <property type="nucleotide sequence ID" value="NZ_RCTY01000037.1"/>
</dbReference>
<proteinExistence type="predicted"/>
<dbReference type="Proteomes" id="UP000275910">
    <property type="component" value="Unassembled WGS sequence"/>
</dbReference>
<evidence type="ECO:0000313" key="3">
    <source>
        <dbReference type="Proteomes" id="UP000275910"/>
    </source>
</evidence>
<feature type="signal peptide" evidence="1">
    <location>
        <begin position="1"/>
        <end position="28"/>
    </location>
</feature>
<evidence type="ECO:0000313" key="2">
    <source>
        <dbReference type="EMBL" id="ROU06071.1"/>
    </source>
</evidence>
<protein>
    <submittedName>
        <fullName evidence="2">DUF2891 domain-containing protein</fullName>
    </submittedName>
</protein>
<gene>
    <name evidence="2" type="ORF">D9T17_15370</name>
</gene>
<comment type="caution">
    <text evidence="2">The sequence shown here is derived from an EMBL/GenBank/DDBJ whole genome shotgun (WGS) entry which is preliminary data.</text>
</comment>
<dbReference type="Pfam" id="PF11199">
    <property type="entry name" value="DUF2891"/>
    <property type="match status" value="1"/>
</dbReference>
<dbReference type="AlphaFoldDB" id="A0A3N2RF52"/>
<sequence>MGEGRNGRRRAGAGWGLAALLAAGQAVATPAPPPSPVRLDAVQAANFAALALDCVDREYPNKIAHRLDGAADARAPSQLYPAFYGCYDWHSAVHGHWLLARLAQRFPGEAFAPRARQALDRHLTAANIAGELAYLRRNDDESFERPYGLAWLLQLGAQLRGWDDPQARRWAQALEPLEREAAARLQRWLPKLTRPIRVGEHSQTAFAFGLALDWAQVSGDQALRQALLARSRDYYLGDRDCPLAYEPSGQDFLSPCLAEADLMRRVLAPAEFGAWLDRFLPAIPRRARADWLAPGVVLDKADGKLAHLDGLNLSRAWMLEGIAAGLPPRDRRVPALRAAAARHRELGLAAVSGGHYAGAHWLGSFATYLLAPPGAAGEGAAPAAVTGGR</sequence>
<evidence type="ECO:0000256" key="1">
    <source>
        <dbReference type="SAM" id="SignalP"/>
    </source>
</evidence>
<dbReference type="InterPro" id="IPR021365">
    <property type="entry name" value="DUF2891"/>
</dbReference>
<name>A0A3N2RF52_LYSEN</name>
<reference evidence="2 3" key="1">
    <citation type="submission" date="2018-10" db="EMBL/GenBank/DDBJ databases">
        <title>The genome of Lysobacter enzymogenes OH11.</title>
        <authorList>
            <person name="Liu F."/>
            <person name="Zhao Y."/>
            <person name="Qian G."/>
            <person name="Chen Y."/>
            <person name="Xu H."/>
        </authorList>
    </citation>
    <scope>NUCLEOTIDE SEQUENCE [LARGE SCALE GENOMIC DNA]</scope>
    <source>
        <strain evidence="2 3">OH11</strain>
    </source>
</reference>
<dbReference type="EMBL" id="RCTY01000037">
    <property type="protein sequence ID" value="ROU06071.1"/>
    <property type="molecule type" value="Genomic_DNA"/>
</dbReference>
<feature type="chain" id="PRO_5018247241" evidence="1">
    <location>
        <begin position="29"/>
        <end position="389"/>
    </location>
</feature>